<dbReference type="Ensembl" id="ENSHHUT00000069406.1">
    <property type="protein sequence ID" value="ENSHHUP00000067145.1"/>
    <property type="gene ID" value="ENSHHUG00000039596.1"/>
</dbReference>
<evidence type="ECO:0000256" key="1">
    <source>
        <dbReference type="SAM" id="MobiDB-lite"/>
    </source>
</evidence>
<protein>
    <submittedName>
        <fullName evidence="2">Uncharacterized protein</fullName>
    </submittedName>
</protein>
<accession>A0A4W5PZV3</accession>
<reference evidence="3" key="1">
    <citation type="submission" date="2018-06" db="EMBL/GenBank/DDBJ databases">
        <title>Genome assembly of Danube salmon.</title>
        <authorList>
            <person name="Macqueen D.J."/>
            <person name="Gundappa M.K."/>
        </authorList>
    </citation>
    <scope>NUCLEOTIDE SEQUENCE [LARGE SCALE GENOMIC DNA]</scope>
</reference>
<sequence length="142" mass="15727">MLRGIPVLSRGDGNCKVVKTHNGSVQADFLVWKTKFLNCLQALVAEQKACSGNCKTGGSCMTRNRKKPQEKTEDDQASPEQLSSEEMLVESTSDEETTGSEKDPGSVIDVEDLGNMNGIKKARACQTQTTLWEKRSERQMVW</sequence>
<evidence type="ECO:0000313" key="3">
    <source>
        <dbReference type="Proteomes" id="UP000314982"/>
    </source>
</evidence>
<evidence type="ECO:0000313" key="2">
    <source>
        <dbReference type="Ensembl" id="ENSHHUP00000067145.1"/>
    </source>
</evidence>
<reference evidence="2" key="3">
    <citation type="submission" date="2025-09" db="UniProtKB">
        <authorList>
            <consortium name="Ensembl"/>
        </authorList>
    </citation>
    <scope>IDENTIFICATION</scope>
</reference>
<feature type="region of interest" description="Disordered" evidence="1">
    <location>
        <begin position="55"/>
        <end position="112"/>
    </location>
</feature>
<dbReference type="Proteomes" id="UP000314982">
    <property type="component" value="Unassembled WGS sequence"/>
</dbReference>
<keyword evidence="3" id="KW-1185">Reference proteome</keyword>
<dbReference type="AlphaFoldDB" id="A0A4W5PZV3"/>
<organism evidence="2 3">
    <name type="scientific">Hucho hucho</name>
    <name type="common">huchen</name>
    <dbReference type="NCBI Taxonomy" id="62062"/>
    <lineage>
        <taxon>Eukaryota</taxon>
        <taxon>Metazoa</taxon>
        <taxon>Chordata</taxon>
        <taxon>Craniata</taxon>
        <taxon>Vertebrata</taxon>
        <taxon>Euteleostomi</taxon>
        <taxon>Actinopterygii</taxon>
        <taxon>Neopterygii</taxon>
        <taxon>Teleostei</taxon>
        <taxon>Protacanthopterygii</taxon>
        <taxon>Salmoniformes</taxon>
        <taxon>Salmonidae</taxon>
        <taxon>Salmoninae</taxon>
        <taxon>Hucho</taxon>
    </lineage>
</organism>
<name>A0A4W5PZV3_9TELE</name>
<proteinExistence type="predicted"/>
<reference evidence="2" key="2">
    <citation type="submission" date="2025-08" db="UniProtKB">
        <authorList>
            <consortium name="Ensembl"/>
        </authorList>
    </citation>
    <scope>IDENTIFICATION</scope>
</reference>
<dbReference type="STRING" id="62062.ENSHHUP00000067145"/>